<comment type="caution">
    <text evidence="1">The sequence shown here is derived from an EMBL/GenBank/DDBJ whole genome shotgun (WGS) entry which is preliminary data.</text>
</comment>
<evidence type="ECO:0000313" key="2">
    <source>
        <dbReference type="Proteomes" id="UP000664032"/>
    </source>
</evidence>
<dbReference type="EMBL" id="JAFIQS020000005">
    <property type="protein sequence ID" value="KAH9481636.1"/>
    <property type="molecule type" value="Genomic_DNA"/>
</dbReference>
<gene>
    <name evidence="1" type="ORF">JR316_0006163</name>
</gene>
<name>A0ACB8H1C8_PSICU</name>
<accession>A0ACB8H1C8</accession>
<proteinExistence type="predicted"/>
<dbReference type="Proteomes" id="UP000664032">
    <property type="component" value="Unassembled WGS sequence"/>
</dbReference>
<evidence type="ECO:0000313" key="1">
    <source>
        <dbReference type="EMBL" id="KAH9481636.1"/>
    </source>
</evidence>
<organism evidence="1 2">
    <name type="scientific">Psilocybe cubensis</name>
    <name type="common">Psychedelic mushroom</name>
    <name type="synonym">Stropharia cubensis</name>
    <dbReference type="NCBI Taxonomy" id="181762"/>
    <lineage>
        <taxon>Eukaryota</taxon>
        <taxon>Fungi</taxon>
        <taxon>Dikarya</taxon>
        <taxon>Basidiomycota</taxon>
        <taxon>Agaricomycotina</taxon>
        <taxon>Agaricomycetes</taxon>
        <taxon>Agaricomycetidae</taxon>
        <taxon>Agaricales</taxon>
        <taxon>Agaricineae</taxon>
        <taxon>Strophariaceae</taxon>
        <taxon>Psilocybe</taxon>
    </lineage>
</organism>
<reference evidence="1" key="1">
    <citation type="submission" date="2021-10" db="EMBL/GenBank/DDBJ databases">
        <title>Psilocybe cubensis genome.</title>
        <authorList>
            <person name="Mckernan K.J."/>
            <person name="Crawford S."/>
            <person name="Trippe A."/>
            <person name="Kane L.T."/>
            <person name="Mclaughlin S."/>
        </authorList>
    </citation>
    <scope>NUCLEOTIDE SEQUENCE</scope>
    <source>
        <strain evidence="1">MGC-MH-2018</strain>
    </source>
</reference>
<sequence length="488" mass="53239">MLLSAMRLAFSVLFSFLLCFGIVSARPIAAGSTFLSIPLVSPSRNVSHDAADYVHGSITQQQHINRALKRFALTTGREPPSEDELVSNIYERITRLPARHLKRYDIQKITQTMDDRYSCEHPQSFGTHPRAHERRSDDTASNTNSTLGGPSIRNIGLSIESYDYGYMATVKMGSPGRNFNLLIDSGSADLWVGSEGCMGDDGGSCGNHTFLGARSSTTFNESKEDWAIGYVSGSVSGYLVQDDVTIGGLKLKAHTFGVAINESIDFTSDAIPFDGLLGLGKEAISQQRVPTLLQSLYQATLIPAPIVSYKLPRLADGYNDGEMTLGGMDPKHFNRKTLVTKKNINKFGFWGVNVDAVQVGTQNMNWSNRTIVLDTGTTLMVAPQHDVDAIHSKIPGARFDGSGWIVPCNMTTSIALTIGGQKFPMDPRDIAFYPVEYESPECMSGIAAGGVGPFYLDNEWLVGDVFLKSVYFSTDENQDTISIARPIA</sequence>
<keyword evidence="2" id="KW-1185">Reference proteome</keyword>
<protein>
    <submittedName>
        <fullName evidence="1">Aspartic-type endopeptidase CTSD</fullName>
    </submittedName>
</protein>